<reference evidence="2 3" key="1">
    <citation type="submission" date="2015-12" db="EMBL/GenBank/DDBJ databases">
        <authorList>
            <person name="Shamseldin A."/>
            <person name="Moawad H."/>
            <person name="Abd El-Rahim W.M."/>
            <person name="Sadowsky M.J."/>
        </authorList>
    </citation>
    <scope>NUCLEOTIDE SEQUENCE [LARGE SCALE GENOMIC DNA]</scope>
    <source>
        <strain evidence="2 3">LMG9050</strain>
    </source>
</reference>
<evidence type="ECO:0008006" key="4">
    <source>
        <dbReference type="Google" id="ProtNLM"/>
    </source>
</evidence>
<evidence type="ECO:0000313" key="2">
    <source>
        <dbReference type="EMBL" id="OOW66789.1"/>
    </source>
</evidence>
<dbReference type="AlphaFoldDB" id="A0A1T1NTV3"/>
<dbReference type="Pfam" id="PF07362">
    <property type="entry name" value="CcdA"/>
    <property type="match status" value="1"/>
</dbReference>
<dbReference type="GeneID" id="97210612"/>
<protein>
    <recommendedName>
        <fullName evidence="4">Plasmid maintenance protein CcdB</fullName>
    </recommendedName>
</protein>
<dbReference type="Proteomes" id="UP000190559">
    <property type="component" value="Unassembled WGS sequence"/>
</dbReference>
<dbReference type="InterPro" id="IPR009956">
    <property type="entry name" value="Post-segregation_anti-tox_CcdA"/>
</dbReference>
<evidence type="ECO:0000256" key="1">
    <source>
        <dbReference type="ARBA" id="ARBA00022649"/>
    </source>
</evidence>
<accession>A0A1T1NTV3</accession>
<dbReference type="EMBL" id="LOJW01000046">
    <property type="protein sequence ID" value="OOW66789.1"/>
    <property type="molecule type" value="Genomic_DNA"/>
</dbReference>
<proteinExistence type="predicted"/>
<evidence type="ECO:0000313" key="3">
    <source>
        <dbReference type="Proteomes" id="UP000190559"/>
    </source>
</evidence>
<keyword evidence="1" id="KW-1277">Toxin-antitoxin system</keyword>
<dbReference type="RefSeq" id="WP_040151037.1">
    <property type="nucleotide sequence ID" value="NZ_LOJW01000046.1"/>
</dbReference>
<name>A0A1T1NTV3_9XANT</name>
<gene>
    <name evidence="2" type="ORF">Xmlh_18505</name>
</gene>
<organism evidence="2 3">
    <name type="scientific">Xanthomonas axonopodis pv. melhusii</name>
    <dbReference type="NCBI Taxonomy" id="487834"/>
    <lineage>
        <taxon>Bacteria</taxon>
        <taxon>Pseudomonadati</taxon>
        <taxon>Pseudomonadota</taxon>
        <taxon>Gammaproteobacteria</taxon>
        <taxon>Lysobacterales</taxon>
        <taxon>Lysobacteraceae</taxon>
        <taxon>Xanthomonas</taxon>
    </lineage>
</organism>
<comment type="caution">
    <text evidence="2">The sequence shown here is derived from an EMBL/GenBank/DDBJ whole genome shotgun (WGS) entry which is preliminary data.</text>
</comment>
<sequence length="83" mass="9310">MKSFYNLMAPKRDVNLSLNTDLVAEAKHFTENLSAEVESLLADFVAVKKSEEYSQKNSRHLAAEAWGEFLKSNPSFAEEVSSL</sequence>